<name>A0ABW3US26_9BACL</name>
<organism evidence="10 11">
    <name type="scientific">Paenibacillus vulneris</name>
    <dbReference type="NCBI Taxonomy" id="1133364"/>
    <lineage>
        <taxon>Bacteria</taxon>
        <taxon>Bacillati</taxon>
        <taxon>Bacillota</taxon>
        <taxon>Bacilli</taxon>
        <taxon>Bacillales</taxon>
        <taxon>Paenibacillaceae</taxon>
        <taxon>Paenibacillus</taxon>
    </lineage>
</organism>
<dbReference type="PANTHER" id="PTHR37823:SF4">
    <property type="entry name" value="MENAQUINOL-CYTOCHROME C REDUCTASE CYTOCHROME B_C SUBUNIT"/>
    <property type="match status" value="1"/>
</dbReference>
<gene>
    <name evidence="10" type="ORF">ACFQ4B_23930</name>
</gene>
<keyword evidence="2 6" id="KW-0349">Heme</keyword>
<feature type="region of interest" description="Disordered" evidence="7">
    <location>
        <begin position="25"/>
        <end position="70"/>
    </location>
</feature>
<feature type="signal peptide" evidence="8">
    <location>
        <begin position="1"/>
        <end position="25"/>
    </location>
</feature>
<evidence type="ECO:0000313" key="10">
    <source>
        <dbReference type="EMBL" id="MFD1223176.1"/>
    </source>
</evidence>
<keyword evidence="4" id="KW-0249">Electron transport</keyword>
<dbReference type="Proteomes" id="UP001597180">
    <property type="component" value="Unassembled WGS sequence"/>
</dbReference>
<protein>
    <submittedName>
        <fullName evidence="10">C-type cytochrome</fullName>
    </submittedName>
</protein>
<evidence type="ECO:0000256" key="4">
    <source>
        <dbReference type="ARBA" id="ARBA00022982"/>
    </source>
</evidence>
<dbReference type="SUPFAM" id="SSF46626">
    <property type="entry name" value="Cytochrome c"/>
    <property type="match status" value="1"/>
</dbReference>
<reference evidence="11" key="1">
    <citation type="journal article" date="2019" name="Int. J. Syst. Evol. Microbiol.">
        <title>The Global Catalogue of Microorganisms (GCM) 10K type strain sequencing project: providing services to taxonomists for standard genome sequencing and annotation.</title>
        <authorList>
            <consortium name="The Broad Institute Genomics Platform"/>
            <consortium name="The Broad Institute Genome Sequencing Center for Infectious Disease"/>
            <person name="Wu L."/>
            <person name="Ma J."/>
        </authorList>
    </citation>
    <scope>NUCLEOTIDE SEQUENCE [LARGE SCALE GENOMIC DNA]</scope>
    <source>
        <strain evidence="11">CCUG 53270</strain>
    </source>
</reference>
<feature type="domain" description="Cytochrome c" evidence="9">
    <location>
        <begin position="68"/>
        <end position="145"/>
    </location>
</feature>
<dbReference type="PROSITE" id="PS51007">
    <property type="entry name" value="CYTC"/>
    <property type="match status" value="1"/>
</dbReference>
<dbReference type="PROSITE" id="PS51257">
    <property type="entry name" value="PROKAR_LIPOPROTEIN"/>
    <property type="match status" value="1"/>
</dbReference>
<keyword evidence="5 6" id="KW-0408">Iron</keyword>
<keyword evidence="11" id="KW-1185">Reference proteome</keyword>
<evidence type="ECO:0000256" key="6">
    <source>
        <dbReference type="PROSITE-ProRule" id="PRU00433"/>
    </source>
</evidence>
<dbReference type="PRINTS" id="PR00605">
    <property type="entry name" value="CYTCHROMECIC"/>
</dbReference>
<evidence type="ECO:0000256" key="1">
    <source>
        <dbReference type="ARBA" id="ARBA00022448"/>
    </source>
</evidence>
<dbReference type="RefSeq" id="WP_345589265.1">
    <property type="nucleotide sequence ID" value="NZ_BAABJG010000015.1"/>
</dbReference>
<dbReference type="PANTHER" id="PTHR37823">
    <property type="entry name" value="CYTOCHROME C-553-LIKE"/>
    <property type="match status" value="1"/>
</dbReference>
<keyword evidence="3 6" id="KW-0479">Metal-binding</keyword>
<sequence length="145" mass="14550">MKVQMATIAALVTAALALSGCSAKSATEGQAPPAASSSNQVTQPQGSAAPASPSPTPAAGGDNKSSSATAINAESLVKQNCIACHGDTLDGKGSEKKNLQKIGSKMNQEQLVNQIANGGGGMPGFKSKLKEEEITAIAAWLEAKK</sequence>
<keyword evidence="8" id="KW-0732">Signal</keyword>
<proteinExistence type="predicted"/>
<dbReference type="Pfam" id="PF13442">
    <property type="entry name" value="Cytochrome_CBB3"/>
    <property type="match status" value="1"/>
</dbReference>
<evidence type="ECO:0000256" key="5">
    <source>
        <dbReference type="ARBA" id="ARBA00023004"/>
    </source>
</evidence>
<accession>A0ABW3US26</accession>
<dbReference type="InterPro" id="IPR051811">
    <property type="entry name" value="Cytochrome_c550/c551-like"/>
</dbReference>
<evidence type="ECO:0000313" key="11">
    <source>
        <dbReference type="Proteomes" id="UP001597180"/>
    </source>
</evidence>
<dbReference type="Gene3D" id="1.10.760.10">
    <property type="entry name" value="Cytochrome c-like domain"/>
    <property type="match status" value="1"/>
</dbReference>
<evidence type="ECO:0000256" key="7">
    <source>
        <dbReference type="SAM" id="MobiDB-lite"/>
    </source>
</evidence>
<evidence type="ECO:0000256" key="3">
    <source>
        <dbReference type="ARBA" id="ARBA00022723"/>
    </source>
</evidence>
<dbReference type="InterPro" id="IPR036909">
    <property type="entry name" value="Cyt_c-like_dom_sf"/>
</dbReference>
<dbReference type="InterPro" id="IPR009056">
    <property type="entry name" value="Cyt_c-like_dom"/>
</dbReference>
<evidence type="ECO:0000259" key="9">
    <source>
        <dbReference type="PROSITE" id="PS51007"/>
    </source>
</evidence>
<dbReference type="EMBL" id="JBHTLU010000031">
    <property type="protein sequence ID" value="MFD1223176.1"/>
    <property type="molecule type" value="Genomic_DNA"/>
</dbReference>
<evidence type="ECO:0000256" key="2">
    <source>
        <dbReference type="ARBA" id="ARBA00022617"/>
    </source>
</evidence>
<feature type="chain" id="PRO_5046440225" evidence="8">
    <location>
        <begin position="26"/>
        <end position="145"/>
    </location>
</feature>
<feature type="compositionally biased region" description="Low complexity" evidence="7">
    <location>
        <begin position="42"/>
        <end position="61"/>
    </location>
</feature>
<dbReference type="InterPro" id="IPR008168">
    <property type="entry name" value="Cyt_C_IC"/>
</dbReference>
<evidence type="ECO:0000256" key="8">
    <source>
        <dbReference type="SAM" id="SignalP"/>
    </source>
</evidence>
<comment type="caution">
    <text evidence="10">The sequence shown here is derived from an EMBL/GenBank/DDBJ whole genome shotgun (WGS) entry which is preliminary data.</text>
</comment>
<keyword evidence="1" id="KW-0813">Transport</keyword>